<dbReference type="PANTHER" id="PTHR13146">
    <property type="match status" value="1"/>
</dbReference>
<dbReference type="GO" id="GO:0016020">
    <property type="term" value="C:membrane"/>
    <property type="evidence" value="ECO:0007669"/>
    <property type="project" value="InterPro"/>
</dbReference>
<feature type="transmembrane region" description="Helical" evidence="2">
    <location>
        <begin position="393"/>
        <end position="414"/>
    </location>
</feature>
<reference evidence="4" key="1">
    <citation type="submission" date="2023-06" db="EMBL/GenBank/DDBJ databases">
        <title>Survivors Of The Sea: Transcriptome response of Skeletonema marinoi to long-term dormancy.</title>
        <authorList>
            <person name="Pinder M.I.M."/>
            <person name="Kourtchenko O."/>
            <person name="Robertson E.K."/>
            <person name="Larsson T."/>
            <person name="Maumus F."/>
            <person name="Osuna-Cruz C.M."/>
            <person name="Vancaester E."/>
            <person name="Stenow R."/>
            <person name="Vandepoele K."/>
            <person name="Ploug H."/>
            <person name="Bruchert V."/>
            <person name="Godhe A."/>
            <person name="Topel M."/>
        </authorList>
    </citation>
    <scope>NUCLEOTIDE SEQUENCE</scope>
    <source>
        <strain evidence="4">R05AC</strain>
    </source>
</reference>
<sequence>MPVDTNTRRRRQSSAKLSLSSTGNKPARKAVKRKGNNIMAEQHPSMSWILTNAILYVLSGVTQPILMAYASHAGLANPKCQLYMLFYYIGPALAGFSLSCSPRKKRKIDKQKSDSSMQQLLSRDDQKNRYNAQDDNSVDALSNKQNDIEEEEEYWPQGTLLIKATGIAIFDIFAQSMVYTGNNLAGPTVFAIIYSSVTIWAALFSRVLLSRSLVKLQWAGICLVVLGLALTAVDSNAVGKNAFVGACLILVGSSFHGLTYVMCEKIMTPSPINTVNSSKEPEHLSVRANCAVQGIVAMLAFLLWQIVYTLPRLEPLILAPMRESGTTVLYALFILGTITISNFVHSLTFFVTLKYFPGGATSAGVLKGLQAVLVFAAGACFLCERWGSRQMCWSNSKFVSLVIVVSGIMMYGAFTEKKDKIRPSTCNEDVDIL</sequence>
<feature type="transmembrane region" description="Helical" evidence="2">
    <location>
        <begin position="216"/>
        <end position="237"/>
    </location>
</feature>
<keyword evidence="2" id="KW-0472">Membrane</keyword>
<feature type="domain" description="EamA" evidence="3">
    <location>
        <begin position="162"/>
        <end position="231"/>
    </location>
</feature>
<evidence type="ECO:0000256" key="1">
    <source>
        <dbReference type="SAM" id="MobiDB-lite"/>
    </source>
</evidence>
<dbReference type="Pfam" id="PF00892">
    <property type="entry name" value="EamA"/>
    <property type="match status" value="1"/>
</dbReference>
<dbReference type="InterPro" id="IPR000620">
    <property type="entry name" value="EamA_dom"/>
</dbReference>
<organism evidence="4 5">
    <name type="scientific">Skeletonema marinoi</name>
    <dbReference type="NCBI Taxonomy" id="267567"/>
    <lineage>
        <taxon>Eukaryota</taxon>
        <taxon>Sar</taxon>
        <taxon>Stramenopiles</taxon>
        <taxon>Ochrophyta</taxon>
        <taxon>Bacillariophyta</taxon>
        <taxon>Coscinodiscophyceae</taxon>
        <taxon>Thalassiosirophycidae</taxon>
        <taxon>Thalassiosirales</taxon>
        <taxon>Skeletonemataceae</taxon>
        <taxon>Skeletonema</taxon>
        <taxon>Skeletonema marinoi-dohrnii complex</taxon>
    </lineage>
</organism>
<feature type="transmembrane region" description="Helical" evidence="2">
    <location>
        <begin position="243"/>
        <end position="263"/>
    </location>
</feature>
<evidence type="ECO:0000313" key="4">
    <source>
        <dbReference type="EMBL" id="KAK1743315.1"/>
    </source>
</evidence>
<dbReference type="PANTHER" id="PTHR13146:SF1">
    <property type="entry name" value="SUGAR PHOSPHATE TRANSPORTER DOMAIN-CONTAINING PROTEIN"/>
    <property type="match status" value="1"/>
</dbReference>
<accession>A0AAD8YE30</accession>
<feature type="transmembrane region" description="Helical" evidence="2">
    <location>
        <begin position="328"/>
        <end position="353"/>
    </location>
</feature>
<dbReference type="SUPFAM" id="SSF103481">
    <property type="entry name" value="Multidrug resistance efflux transporter EmrE"/>
    <property type="match status" value="1"/>
</dbReference>
<dbReference type="AlphaFoldDB" id="A0AAD8YE30"/>
<gene>
    <name evidence="4" type="ORF">QTG54_005936</name>
</gene>
<dbReference type="EMBL" id="JATAAI010000009">
    <property type="protein sequence ID" value="KAK1743315.1"/>
    <property type="molecule type" value="Genomic_DNA"/>
</dbReference>
<evidence type="ECO:0000256" key="2">
    <source>
        <dbReference type="SAM" id="Phobius"/>
    </source>
</evidence>
<keyword evidence="5" id="KW-1185">Reference proteome</keyword>
<feature type="transmembrane region" description="Helical" evidence="2">
    <location>
        <begin position="284"/>
        <end position="308"/>
    </location>
</feature>
<protein>
    <recommendedName>
        <fullName evidence="3">EamA domain-containing protein</fullName>
    </recommendedName>
</protein>
<feature type="transmembrane region" description="Helical" evidence="2">
    <location>
        <begin position="82"/>
        <end position="100"/>
    </location>
</feature>
<feature type="region of interest" description="Disordered" evidence="1">
    <location>
        <begin position="1"/>
        <end position="30"/>
    </location>
</feature>
<feature type="transmembrane region" description="Helical" evidence="2">
    <location>
        <begin position="48"/>
        <end position="70"/>
    </location>
</feature>
<comment type="caution">
    <text evidence="4">The sequence shown here is derived from an EMBL/GenBank/DDBJ whole genome shotgun (WGS) entry which is preliminary data.</text>
</comment>
<feature type="transmembrane region" description="Helical" evidence="2">
    <location>
        <begin position="184"/>
        <end position="204"/>
    </location>
</feature>
<dbReference type="InterPro" id="IPR037185">
    <property type="entry name" value="EmrE-like"/>
</dbReference>
<dbReference type="Proteomes" id="UP001224775">
    <property type="component" value="Unassembled WGS sequence"/>
</dbReference>
<feature type="region of interest" description="Disordered" evidence="1">
    <location>
        <begin position="107"/>
        <end position="137"/>
    </location>
</feature>
<feature type="transmembrane region" description="Helical" evidence="2">
    <location>
        <begin position="365"/>
        <end position="387"/>
    </location>
</feature>
<evidence type="ECO:0000259" key="3">
    <source>
        <dbReference type="Pfam" id="PF00892"/>
    </source>
</evidence>
<feature type="compositionally biased region" description="Polar residues" evidence="1">
    <location>
        <begin position="14"/>
        <end position="24"/>
    </location>
</feature>
<proteinExistence type="predicted"/>
<name>A0AAD8YE30_9STRA</name>
<evidence type="ECO:0000313" key="5">
    <source>
        <dbReference type="Proteomes" id="UP001224775"/>
    </source>
</evidence>
<keyword evidence="2" id="KW-0812">Transmembrane</keyword>
<keyword evidence="2" id="KW-1133">Transmembrane helix</keyword>